<proteinExistence type="predicted"/>
<reference evidence="1" key="1">
    <citation type="journal article" date="2020" name="Nature">
        <title>Giant virus diversity and host interactions through global metagenomics.</title>
        <authorList>
            <person name="Schulz F."/>
            <person name="Roux S."/>
            <person name="Paez-Espino D."/>
            <person name="Jungbluth S."/>
            <person name="Walsh D.A."/>
            <person name="Denef V.J."/>
            <person name="McMahon K.D."/>
            <person name="Konstantinidis K.T."/>
            <person name="Eloe-Fadrosh E.A."/>
            <person name="Kyrpides N.C."/>
            <person name="Woyke T."/>
        </authorList>
    </citation>
    <scope>NUCLEOTIDE SEQUENCE</scope>
    <source>
        <strain evidence="1">GVMAG-M-3300023174-134</strain>
    </source>
</reference>
<accession>A0A6C0DA45</accession>
<dbReference type="EMBL" id="MN739577">
    <property type="protein sequence ID" value="QHT13896.1"/>
    <property type="molecule type" value="Genomic_DNA"/>
</dbReference>
<protein>
    <submittedName>
        <fullName evidence="1">Uncharacterized protein</fullName>
    </submittedName>
</protein>
<dbReference type="AlphaFoldDB" id="A0A6C0DA45"/>
<name>A0A6C0DA45_9ZZZZ</name>
<organism evidence="1">
    <name type="scientific">viral metagenome</name>
    <dbReference type="NCBI Taxonomy" id="1070528"/>
    <lineage>
        <taxon>unclassified sequences</taxon>
        <taxon>metagenomes</taxon>
        <taxon>organismal metagenomes</taxon>
    </lineage>
</organism>
<sequence>MTYFIIIFSLLKKTVDIISSKSNNNYKNIINI</sequence>
<evidence type="ECO:0000313" key="1">
    <source>
        <dbReference type="EMBL" id="QHT13896.1"/>
    </source>
</evidence>